<feature type="non-terminal residue" evidence="1">
    <location>
        <position position="1"/>
    </location>
</feature>
<comment type="caution">
    <text evidence="1">The sequence shown here is derived from an EMBL/GenBank/DDBJ whole genome shotgun (WGS) entry which is preliminary data.</text>
</comment>
<evidence type="ECO:0000313" key="2">
    <source>
        <dbReference type="Proteomes" id="UP001432027"/>
    </source>
</evidence>
<dbReference type="AlphaFoldDB" id="A0AAV5U052"/>
<gene>
    <name evidence="1" type="ORF">PENTCL1PPCAC_22359</name>
</gene>
<dbReference type="Proteomes" id="UP001432027">
    <property type="component" value="Unassembled WGS sequence"/>
</dbReference>
<accession>A0AAV5U052</accession>
<organism evidence="1 2">
    <name type="scientific">Pristionchus entomophagus</name>
    <dbReference type="NCBI Taxonomy" id="358040"/>
    <lineage>
        <taxon>Eukaryota</taxon>
        <taxon>Metazoa</taxon>
        <taxon>Ecdysozoa</taxon>
        <taxon>Nematoda</taxon>
        <taxon>Chromadorea</taxon>
        <taxon>Rhabditida</taxon>
        <taxon>Rhabditina</taxon>
        <taxon>Diplogasteromorpha</taxon>
        <taxon>Diplogasteroidea</taxon>
        <taxon>Neodiplogasteridae</taxon>
        <taxon>Pristionchus</taxon>
    </lineage>
</organism>
<reference evidence="1" key="1">
    <citation type="submission" date="2023-10" db="EMBL/GenBank/DDBJ databases">
        <title>Genome assembly of Pristionchus species.</title>
        <authorList>
            <person name="Yoshida K."/>
            <person name="Sommer R.J."/>
        </authorList>
    </citation>
    <scope>NUCLEOTIDE SEQUENCE</scope>
    <source>
        <strain evidence="1">RS0144</strain>
    </source>
</reference>
<dbReference type="InterPro" id="IPR011044">
    <property type="entry name" value="Quino_amine_DH_bsu"/>
</dbReference>
<dbReference type="EMBL" id="BTSX01000005">
    <property type="protein sequence ID" value="GMT00185.1"/>
    <property type="molecule type" value="Genomic_DNA"/>
</dbReference>
<dbReference type="SUPFAM" id="SSF50969">
    <property type="entry name" value="YVTN repeat-like/Quinoprotein amine dehydrogenase"/>
    <property type="match status" value="1"/>
</dbReference>
<name>A0AAV5U052_9BILA</name>
<protein>
    <submittedName>
        <fullName evidence="1">Uncharacterized protein</fullName>
    </submittedName>
</protein>
<keyword evidence="2" id="KW-1185">Reference proteome</keyword>
<proteinExistence type="predicted"/>
<sequence>SAAGLNCESTQQAIVGFAYDIWEGMIECLNITEALSQPLPPSLERRLRKLTFCLPQASLLIDDSILYVHSSLAGCLKLTMISSTTGKEQTSMPLPDEFYDQLHLVRLDGNKIGLFYRDRGIRMRVITIRSKDRLEISDGGLIMELTNGYNMARVLSGHRSFYGVAWDSDGNVQMYDLGGTVSAPVFPVAPLHSIRGFIVQEVAVVGRKVYLITEKEIGIFDFSTHSFVRCESIGYVKNEASFVEFEQTTVWRNRHIFVLNGASELWRLDSVKLSWTRLLPLSSFPNVHVPCFTINDDGFLLVMTVWDFHDELSEARSYWISVPPLEAMAKRSMEPPLLPSPPLQRQTEIEL</sequence>
<evidence type="ECO:0000313" key="1">
    <source>
        <dbReference type="EMBL" id="GMT00185.1"/>
    </source>
</evidence>